<evidence type="ECO:0000313" key="1">
    <source>
        <dbReference type="EMBL" id="WLQ34386.1"/>
    </source>
</evidence>
<evidence type="ECO:0000313" key="2">
    <source>
        <dbReference type="Proteomes" id="UP001239522"/>
    </source>
</evidence>
<name>A0ABY9HIM5_9ACTN</name>
<reference evidence="1 2" key="1">
    <citation type="submission" date="2023-03" db="EMBL/GenBank/DDBJ databases">
        <title>Isolation and description of six Streptomyces strains from soil environments, able to metabolize different microbial glucans.</title>
        <authorList>
            <person name="Widen T."/>
            <person name="Larsbrink J."/>
        </authorList>
    </citation>
    <scope>NUCLEOTIDE SEQUENCE [LARGE SCALE GENOMIC DNA]</scope>
    <source>
        <strain evidence="1 2">Mut1</strain>
    </source>
</reference>
<sequence length="717" mass="78490">MTSARGAAALVVPEEPAWRITYTEIASLAQVKRPVPTTWSRRHPDFPAPIAHEDGRPVFDARAVVDWLTDTGRGNADPRHLRAELALHTLAAWRTPTLPASVLVGALTALLCVRQQYDAPVAGQDWDALVAKAAELDAEDQFLLAELRAVAAPDTTGPTLAVLADELIEAAYTPAEAFDWVLEARQRLGSHDLAVDQPAPVVVRALAALSGIDTLREESVVVTPHARAGDLLAALHDRAAEDSGHTYLAADPDPARVRLVRRRMLVRGVYEFNLDAVEGADLSASVDEWGYPDLLVCALPYEAAETRRPEAVLEQVQALTDYLEAGSTAVVLGPADVLVRPLRQHGEADRLRRSFLGEGLLKAVVSLPDGAMPYRPGYRTAVWVLSRTPQEERVGRVLLADLSARPLTQPVLDTLAEDIAIWRASGWRGDRRHDPRHGVIVPAKELDDHPGAAFTASRRPYEARYARAVVERPARISDLEQRLADLQRQSRPHVDLRAATRIQAVLRPEDQPVRRTTVRRLLEERRLRRRPGHRIAPEHLTADGHYAVLGPDEILGTARLGSRRIDRGLLLTAYEHAQFTEPGDVVVTTSPRFGVHVDTEGLSVVAAPARILRVRPDGDPRVRPRVLAALLQAAAAEHTRTSGAVRASRGIEDLDIPDLGREETERYDAALDEIELRATLLREQSAALDDLTRITAAGLTDGTLTIQNLPGLPGTDD</sequence>
<dbReference type="RefSeq" id="WP_306054519.1">
    <property type="nucleotide sequence ID" value="NZ_CP120997.1"/>
</dbReference>
<proteinExistence type="predicted"/>
<accession>A0ABY9HIM5</accession>
<dbReference type="EMBL" id="CP120997">
    <property type="protein sequence ID" value="WLQ34386.1"/>
    <property type="molecule type" value="Genomic_DNA"/>
</dbReference>
<keyword evidence="2" id="KW-1185">Reference proteome</keyword>
<evidence type="ECO:0008006" key="3">
    <source>
        <dbReference type="Google" id="ProtNLM"/>
    </source>
</evidence>
<protein>
    <recommendedName>
        <fullName evidence="3">DNA methylase adenine-specific domain-containing protein</fullName>
    </recommendedName>
</protein>
<dbReference type="SUPFAM" id="SSF53335">
    <property type="entry name" value="S-adenosyl-L-methionine-dependent methyltransferases"/>
    <property type="match status" value="1"/>
</dbReference>
<dbReference type="Proteomes" id="UP001239522">
    <property type="component" value="Chromosome"/>
</dbReference>
<dbReference type="InterPro" id="IPR029063">
    <property type="entry name" value="SAM-dependent_MTases_sf"/>
</dbReference>
<dbReference type="Gene3D" id="3.40.50.150">
    <property type="entry name" value="Vaccinia Virus protein VP39"/>
    <property type="match status" value="1"/>
</dbReference>
<organism evidence="1 2">
    <name type="scientific">Streptomyces castrisilvae</name>
    <dbReference type="NCBI Taxonomy" id="3033811"/>
    <lineage>
        <taxon>Bacteria</taxon>
        <taxon>Bacillati</taxon>
        <taxon>Actinomycetota</taxon>
        <taxon>Actinomycetes</taxon>
        <taxon>Kitasatosporales</taxon>
        <taxon>Streptomycetaceae</taxon>
        <taxon>Streptomyces</taxon>
    </lineage>
</organism>
<gene>
    <name evidence="1" type="ORF">P8A18_13480</name>
</gene>